<proteinExistence type="predicted"/>
<gene>
    <name evidence="2" type="primary">CSON003433</name>
</gene>
<accession>A0A336MSG8</accession>
<feature type="compositionally biased region" description="Basic and acidic residues" evidence="1">
    <location>
        <begin position="88"/>
        <end position="106"/>
    </location>
</feature>
<feature type="region of interest" description="Disordered" evidence="1">
    <location>
        <begin position="1"/>
        <end position="30"/>
    </location>
</feature>
<name>A0A336MSG8_CULSO</name>
<protein>
    <submittedName>
        <fullName evidence="2">CSON003433 protein</fullName>
    </submittedName>
</protein>
<dbReference type="VEuPathDB" id="VectorBase:CSON003433"/>
<evidence type="ECO:0000313" key="2">
    <source>
        <dbReference type="EMBL" id="SSX31217.1"/>
    </source>
</evidence>
<organism evidence="2">
    <name type="scientific">Culicoides sonorensis</name>
    <name type="common">Biting midge</name>
    <dbReference type="NCBI Taxonomy" id="179676"/>
    <lineage>
        <taxon>Eukaryota</taxon>
        <taxon>Metazoa</taxon>
        <taxon>Ecdysozoa</taxon>
        <taxon>Arthropoda</taxon>
        <taxon>Hexapoda</taxon>
        <taxon>Insecta</taxon>
        <taxon>Pterygota</taxon>
        <taxon>Neoptera</taxon>
        <taxon>Endopterygota</taxon>
        <taxon>Diptera</taxon>
        <taxon>Nematocera</taxon>
        <taxon>Chironomoidea</taxon>
        <taxon>Ceratopogonidae</taxon>
        <taxon>Ceratopogoninae</taxon>
        <taxon>Culicoides</taxon>
        <taxon>Monoculicoides</taxon>
    </lineage>
</organism>
<feature type="region of interest" description="Disordered" evidence="1">
    <location>
        <begin position="75"/>
        <end position="106"/>
    </location>
</feature>
<dbReference type="AlphaFoldDB" id="A0A336MSG8"/>
<evidence type="ECO:0000256" key="1">
    <source>
        <dbReference type="SAM" id="MobiDB-lite"/>
    </source>
</evidence>
<dbReference type="EMBL" id="UFQT01001622">
    <property type="protein sequence ID" value="SSX31217.1"/>
    <property type="molecule type" value="Genomic_DNA"/>
</dbReference>
<sequence length="106" mass="12304">MDKDENKQQNKMSPNIEDLQVPETNNFNDDDADEIFEMLDSDMDSINSALDQIEQRTNTILEAITNLTQAIKADRKENSENELNIRMNDTKIQENNDNNKNKDELN</sequence>
<reference evidence="2" key="1">
    <citation type="submission" date="2018-07" db="EMBL/GenBank/DDBJ databases">
        <authorList>
            <person name="Quirk P.G."/>
            <person name="Krulwich T.A."/>
        </authorList>
    </citation>
    <scope>NUCLEOTIDE SEQUENCE</scope>
</reference>